<comment type="caution">
    <text evidence="6">The sequence shown here is derived from an EMBL/GenBank/DDBJ whole genome shotgun (WGS) entry which is preliminary data.</text>
</comment>
<evidence type="ECO:0000256" key="2">
    <source>
        <dbReference type="ARBA" id="ARBA00022747"/>
    </source>
</evidence>
<gene>
    <name evidence="6" type="ORF">C7459_1374</name>
</gene>
<organism evidence="6 7">
    <name type="scientific">Tumebacillus permanentifrigoris</name>
    <dbReference type="NCBI Taxonomy" id="378543"/>
    <lineage>
        <taxon>Bacteria</taxon>
        <taxon>Bacillati</taxon>
        <taxon>Bacillota</taxon>
        <taxon>Bacilli</taxon>
        <taxon>Bacillales</taxon>
        <taxon>Alicyclobacillaceae</taxon>
        <taxon>Tumebacillus</taxon>
    </lineage>
</organism>
<sequence>MRELSRPIDRLEEKVLVPESEQSFKIPDNWIWVRIGTILPPMRTRNPEKLGSNFFTYIDIESINNVNQEVESPKKLPVSEAPSRAQRAVHNGDVIISLVRPYLKNIALIDSEYEHAVASTAFYVCGSSQAYDCRFLYHFLRSDYSTQYLVANTKGDNSPSVRSADFLEMAIPLPPLPEQKRIVDRIESLLGKVNEAKKSIEGTLDFLYQFRQAVLLLASSGQLTAEWRKNHPHLETATDLLKRISERREEVYKQRCQLAKKNGERSPRKPMEYMKVENDEINIPHSWALALPEHICSPDDYAIGIGPFGSNLKVSDYASEGVPLVFVRNIRSGDFAGLDPKYVSHKKAEELLPHMVRSLDLLITKMGEPPGDCEIYPENMHDAVITSDVIKLRIWENDLVTEYFKHCINSSLIKKQLGLITKGVTLQKLSLERFRSIMIPVPPLEEQKEIVRCIKLLLDHADQIEGLYLGTKSRIDTITQSILSKAFRGELGTNDPSEESALELLQQVLAERMDEAPKKKKAANTK</sequence>
<dbReference type="AlphaFoldDB" id="A0A316D3N0"/>
<keyword evidence="3" id="KW-0238">DNA-binding</keyword>
<evidence type="ECO:0000256" key="3">
    <source>
        <dbReference type="ARBA" id="ARBA00023125"/>
    </source>
</evidence>
<comment type="similarity">
    <text evidence="1">Belongs to the type-I restriction system S methylase family.</text>
</comment>
<keyword evidence="7" id="KW-1185">Reference proteome</keyword>
<dbReference type="Pfam" id="PF01420">
    <property type="entry name" value="Methylase_S"/>
    <property type="match status" value="2"/>
</dbReference>
<evidence type="ECO:0000259" key="5">
    <source>
        <dbReference type="Pfam" id="PF01420"/>
    </source>
</evidence>
<dbReference type="InterPro" id="IPR000055">
    <property type="entry name" value="Restrct_endonuc_typeI_TRD"/>
</dbReference>
<name>A0A316D3N0_9BACL</name>
<evidence type="ECO:0000256" key="1">
    <source>
        <dbReference type="ARBA" id="ARBA00010923"/>
    </source>
</evidence>
<evidence type="ECO:0000313" key="7">
    <source>
        <dbReference type="Proteomes" id="UP000245634"/>
    </source>
</evidence>
<dbReference type="InterPro" id="IPR044946">
    <property type="entry name" value="Restrct_endonuc_typeI_TRD_sf"/>
</dbReference>
<keyword evidence="2" id="KW-0680">Restriction system</keyword>
<proteinExistence type="inferred from homology"/>
<dbReference type="GO" id="GO:0009307">
    <property type="term" value="P:DNA restriction-modification system"/>
    <property type="evidence" value="ECO:0007669"/>
    <property type="project" value="UniProtKB-KW"/>
</dbReference>
<accession>A0A316D3N0</accession>
<dbReference type="Gene3D" id="3.90.220.20">
    <property type="entry name" value="DNA methylase specificity domains"/>
    <property type="match status" value="2"/>
</dbReference>
<dbReference type="PANTHER" id="PTHR43140">
    <property type="entry name" value="TYPE-1 RESTRICTION ENZYME ECOKI SPECIFICITY PROTEIN"/>
    <property type="match status" value="1"/>
</dbReference>
<dbReference type="PANTHER" id="PTHR43140:SF1">
    <property type="entry name" value="TYPE I RESTRICTION ENZYME ECOKI SPECIFICITY SUBUNIT"/>
    <property type="match status" value="1"/>
</dbReference>
<protein>
    <submittedName>
        <fullName evidence="6">Type I restriction enzyme S subunit</fullName>
    </submittedName>
</protein>
<dbReference type="SUPFAM" id="SSF116734">
    <property type="entry name" value="DNA methylase specificity domain"/>
    <property type="match status" value="2"/>
</dbReference>
<evidence type="ECO:0000256" key="4">
    <source>
        <dbReference type="ARBA" id="ARBA00038652"/>
    </source>
</evidence>
<dbReference type="RefSeq" id="WP_109691426.1">
    <property type="nucleotide sequence ID" value="NZ_QGGL01000037.1"/>
</dbReference>
<feature type="domain" description="Type I restriction modification DNA specificity" evidence="5">
    <location>
        <begin position="48"/>
        <end position="195"/>
    </location>
</feature>
<dbReference type="InterPro" id="IPR051212">
    <property type="entry name" value="Type-I_RE_S_subunit"/>
</dbReference>
<feature type="domain" description="Type I restriction modification DNA specificity" evidence="5">
    <location>
        <begin position="388"/>
        <end position="459"/>
    </location>
</feature>
<dbReference type="Proteomes" id="UP000245634">
    <property type="component" value="Unassembled WGS sequence"/>
</dbReference>
<evidence type="ECO:0000313" key="6">
    <source>
        <dbReference type="EMBL" id="PWK03961.1"/>
    </source>
</evidence>
<dbReference type="GO" id="GO:0003677">
    <property type="term" value="F:DNA binding"/>
    <property type="evidence" value="ECO:0007669"/>
    <property type="project" value="UniProtKB-KW"/>
</dbReference>
<dbReference type="EMBL" id="QGGL01000037">
    <property type="protein sequence ID" value="PWK03961.1"/>
    <property type="molecule type" value="Genomic_DNA"/>
</dbReference>
<comment type="subunit">
    <text evidence="4">The methyltransferase is composed of M and S polypeptides.</text>
</comment>
<dbReference type="OrthoDB" id="9795776at2"/>
<reference evidence="6 7" key="1">
    <citation type="submission" date="2018-05" db="EMBL/GenBank/DDBJ databases">
        <title>Genomic Encyclopedia of Type Strains, Phase IV (KMG-IV): sequencing the most valuable type-strain genomes for metagenomic binning, comparative biology and taxonomic classification.</title>
        <authorList>
            <person name="Goeker M."/>
        </authorList>
    </citation>
    <scope>NUCLEOTIDE SEQUENCE [LARGE SCALE GENOMIC DNA]</scope>
    <source>
        <strain evidence="6 7">DSM 18773</strain>
    </source>
</reference>